<evidence type="ECO:0000313" key="2">
    <source>
        <dbReference type="Proteomes" id="UP001497602"/>
    </source>
</evidence>
<organism evidence="1 2">
    <name type="scientific">Tenacibaculum vairaonense</name>
    <dbReference type="NCBI Taxonomy" id="3137860"/>
    <lineage>
        <taxon>Bacteria</taxon>
        <taxon>Pseudomonadati</taxon>
        <taxon>Bacteroidota</taxon>
        <taxon>Flavobacteriia</taxon>
        <taxon>Flavobacteriales</taxon>
        <taxon>Flavobacteriaceae</taxon>
        <taxon>Tenacibaculum</taxon>
    </lineage>
</organism>
<proteinExistence type="predicted"/>
<dbReference type="EMBL" id="CAXJRC010000011">
    <property type="protein sequence ID" value="CAL2106057.1"/>
    <property type="molecule type" value="Genomic_DNA"/>
</dbReference>
<protein>
    <submittedName>
        <fullName evidence="1">Uncharacterized protein</fullName>
    </submittedName>
</protein>
<sequence>MGINTIVFTPALPVFKNRTMKTEEVIKYYSDLMNDFLKDVDFKNYTYDIIDNSHFENETSKNVSDIQRIYWEEILQRAHWASITSIVRNQKWLKAIELSIKNKNFLSFTSTLRSLIESSGDNLLSLDNVALTLAKKSPRSRTNPFV</sequence>
<dbReference type="Proteomes" id="UP001497602">
    <property type="component" value="Unassembled WGS sequence"/>
</dbReference>
<dbReference type="RefSeq" id="WP_348737863.1">
    <property type="nucleotide sequence ID" value="NZ_CAXJRC010000011.1"/>
</dbReference>
<name>A0ABP1F731_9FLAO</name>
<accession>A0ABP1F731</accession>
<reference evidence="1 2" key="1">
    <citation type="submission" date="2024-05" db="EMBL/GenBank/DDBJ databases">
        <authorList>
            <person name="Duchaud E."/>
        </authorList>
    </citation>
    <scope>NUCLEOTIDE SEQUENCE [LARGE SCALE GENOMIC DNA]</scope>
    <source>
        <strain evidence="1">Ena-SAMPLE-TAB-13-05-2024-13:56:06:370-140305</strain>
    </source>
</reference>
<comment type="caution">
    <text evidence="1">The sequence shown here is derived from an EMBL/GenBank/DDBJ whole genome shotgun (WGS) entry which is preliminary data.</text>
</comment>
<gene>
    <name evidence="1" type="ORF">T190115A13A_10213</name>
</gene>
<keyword evidence="2" id="KW-1185">Reference proteome</keyword>
<evidence type="ECO:0000313" key="1">
    <source>
        <dbReference type="EMBL" id="CAL2106057.1"/>
    </source>
</evidence>